<reference evidence="9" key="1">
    <citation type="submission" date="2021-01" db="EMBL/GenBank/DDBJ databases">
        <authorList>
            <person name="Corre E."/>
            <person name="Pelletier E."/>
            <person name="Niang G."/>
            <person name="Scheremetjew M."/>
            <person name="Finn R."/>
            <person name="Kale V."/>
            <person name="Holt S."/>
            <person name="Cochrane G."/>
            <person name="Meng A."/>
            <person name="Brown T."/>
            <person name="Cohen L."/>
        </authorList>
    </citation>
    <scope>NUCLEOTIDE SEQUENCE</scope>
    <source>
        <strain evidence="9">Isolate 1302-5</strain>
    </source>
</reference>
<dbReference type="EMBL" id="HBKQ01020176">
    <property type="protein sequence ID" value="CAE2235504.1"/>
    <property type="molecule type" value="Transcribed_RNA"/>
</dbReference>
<feature type="domain" description="PPM-type phosphatase" evidence="7">
    <location>
        <begin position="399"/>
        <end position="721"/>
    </location>
</feature>
<evidence type="ECO:0000256" key="2">
    <source>
        <dbReference type="ARBA" id="ARBA00022723"/>
    </source>
</evidence>
<accession>A0A6U6EMX8</accession>
<feature type="compositionally biased region" description="Acidic residues" evidence="6">
    <location>
        <begin position="153"/>
        <end position="163"/>
    </location>
</feature>
<dbReference type="SUPFAM" id="SSF81606">
    <property type="entry name" value="PP2C-like"/>
    <property type="match status" value="1"/>
</dbReference>
<keyword evidence="2" id="KW-0479">Metal-binding</keyword>
<feature type="region of interest" description="Disordered" evidence="6">
    <location>
        <begin position="300"/>
        <end position="334"/>
    </location>
</feature>
<evidence type="ECO:0000313" key="9">
    <source>
        <dbReference type="EMBL" id="CAE2235504.1"/>
    </source>
</evidence>
<dbReference type="SMART" id="SM00331">
    <property type="entry name" value="PP2C_SIG"/>
    <property type="match status" value="1"/>
</dbReference>
<feature type="compositionally biased region" description="Gly residues" evidence="6">
    <location>
        <begin position="306"/>
        <end position="319"/>
    </location>
</feature>
<comment type="similarity">
    <text evidence="5">Belongs to the PP2C family.</text>
</comment>
<evidence type="ECO:0000256" key="1">
    <source>
        <dbReference type="ARBA" id="ARBA00004170"/>
    </source>
</evidence>
<dbReference type="AlphaFoldDB" id="A0A6U6EMX8"/>
<sequence>MPNNLLSRSGVSSALSRKSDRGGKFPGSGGSKLRRPLMAGASGLASDDYGFRPLEEDCSANDEGFRRGASDGYESSNSAGSSISARSARSMGSVMRTRRKQKKKKKKKKHRHNNASVRGDSGSKKKIRGFRRRRHSGSTGMNTSLVQGLSDRDEPDDGMEPDNDSSSGVGSAWSCLSFLNDPSNGSSLPEENGSFPYSPTNQTSGGGGKNSRRSKRSTRRFLFPASPSSLWNCAIPPCSDRSGDDRGDSDARRHPRRAGGQHGPNCCSSPRIGPDGHALTAAIPPVPPFMLTRTHSRLSLASGASSSGGGGGLGAGGGLRSERGSDEGSSTGGGSWADALAGAAVFGTGMAARAAGAAANGGCAPYSHRSAITDGGEPQPSGPTAMERRVLRPNGSHLATGHWSDGNRRDYMEDRYAIEPMGTVTIDVPPVELHLFSSTTKELPALEHSPSPRGIDELALVPSEKPFAFEFDPVFPQELVQGAERVVVPATLYGVYDGHGGPNASQYCSDWMATYLRRQYSWPVDLGSSLCGAFDEADEDFVASGHLDGTTACVALVLGSERVVCANAGDSRSVVVRRDGSIARLSRDHKPGTPDETRRITEMGGRVMYMGGRWRVEGSLAVSRGIGDAALKPYISSEPELVEYDLDEDDLFLVVATDGIWDVMENEYLANIVLRKATTAAGENDGRKADPVRLRAIGRQLCDEARRQGSSDNLCAIVVDLKSSVHPLSRPSRW</sequence>
<evidence type="ECO:0000313" key="8">
    <source>
        <dbReference type="EMBL" id="CAE2235497.1"/>
    </source>
</evidence>
<comment type="subcellular location">
    <subcellularLocation>
        <location evidence="1">Membrane</location>
        <topology evidence="1">Peripheral membrane protein</topology>
    </subcellularLocation>
</comment>
<dbReference type="SMART" id="SM00332">
    <property type="entry name" value="PP2Cc"/>
    <property type="match status" value="1"/>
</dbReference>
<dbReference type="GO" id="GO:0004722">
    <property type="term" value="F:protein serine/threonine phosphatase activity"/>
    <property type="evidence" value="ECO:0007669"/>
    <property type="project" value="InterPro"/>
</dbReference>
<dbReference type="PANTHER" id="PTHR47992">
    <property type="entry name" value="PROTEIN PHOSPHATASE"/>
    <property type="match status" value="1"/>
</dbReference>
<dbReference type="InterPro" id="IPR001932">
    <property type="entry name" value="PPM-type_phosphatase-like_dom"/>
</dbReference>
<organism evidence="9">
    <name type="scientific">Odontella aurita</name>
    <dbReference type="NCBI Taxonomy" id="265563"/>
    <lineage>
        <taxon>Eukaryota</taxon>
        <taxon>Sar</taxon>
        <taxon>Stramenopiles</taxon>
        <taxon>Ochrophyta</taxon>
        <taxon>Bacillariophyta</taxon>
        <taxon>Mediophyceae</taxon>
        <taxon>Biddulphiophycidae</taxon>
        <taxon>Eupodiscales</taxon>
        <taxon>Odontellaceae</taxon>
        <taxon>Odontella</taxon>
    </lineage>
</organism>
<dbReference type="Gene3D" id="3.60.40.10">
    <property type="entry name" value="PPM-type phosphatase domain"/>
    <property type="match status" value="1"/>
</dbReference>
<dbReference type="PROSITE" id="PS51746">
    <property type="entry name" value="PPM_2"/>
    <property type="match status" value="1"/>
</dbReference>
<keyword evidence="4 5" id="KW-0904">Protein phosphatase</keyword>
<dbReference type="InterPro" id="IPR036457">
    <property type="entry name" value="PPM-type-like_dom_sf"/>
</dbReference>
<evidence type="ECO:0000256" key="5">
    <source>
        <dbReference type="RuleBase" id="RU003465"/>
    </source>
</evidence>
<feature type="compositionally biased region" description="Low complexity" evidence="6">
    <location>
        <begin position="70"/>
        <end position="93"/>
    </location>
</feature>
<dbReference type="InterPro" id="IPR015655">
    <property type="entry name" value="PP2C"/>
</dbReference>
<evidence type="ECO:0000256" key="6">
    <source>
        <dbReference type="SAM" id="MobiDB-lite"/>
    </source>
</evidence>
<proteinExistence type="inferred from homology"/>
<gene>
    <name evidence="8" type="ORF">OAUR00152_LOCUS13650</name>
    <name evidence="9" type="ORF">OAUR00152_LOCUS13651</name>
</gene>
<feature type="compositionally biased region" description="Polar residues" evidence="6">
    <location>
        <begin position="137"/>
        <end position="147"/>
    </location>
</feature>
<dbReference type="GO" id="GO:0016020">
    <property type="term" value="C:membrane"/>
    <property type="evidence" value="ECO:0007669"/>
    <property type="project" value="UniProtKB-SubCell"/>
</dbReference>
<keyword evidence="3 5" id="KW-0378">Hydrolase</keyword>
<dbReference type="Pfam" id="PF00481">
    <property type="entry name" value="PP2C"/>
    <property type="match status" value="1"/>
</dbReference>
<feature type="compositionally biased region" description="Polar residues" evidence="6">
    <location>
        <begin position="1"/>
        <end position="16"/>
    </location>
</feature>
<feature type="region of interest" description="Disordered" evidence="6">
    <location>
        <begin position="1"/>
        <end position="217"/>
    </location>
</feature>
<name>A0A6U6EMX8_9STRA</name>
<dbReference type="CDD" id="cd00143">
    <property type="entry name" value="PP2Cc"/>
    <property type="match status" value="1"/>
</dbReference>
<feature type="compositionally biased region" description="Basic residues" evidence="6">
    <location>
        <begin position="124"/>
        <end position="136"/>
    </location>
</feature>
<dbReference type="InterPro" id="IPR000222">
    <property type="entry name" value="PP2C_BS"/>
</dbReference>
<feature type="compositionally biased region" description="Basic and acidic residues" evidence="6">
    <location>
        <begin position="241"/>
        <end position="252"/>
    </location>
</feature>
<dbReference type="EMBL" id="HBKQ01020175">
    <property type="protein sequence ID" value="CAE2235497.1"/>
    <property type="molecule type" value="Transcribed_RNA"/>
</dbReference>
<dbReference type="PROSITE" id="PS01032">
    <property type="entry name" value="PPM_1"/>
    <property type="match status" value="1"/>
</dbReference>
<evidence type="ECO:0000256" key="3">
    <source>
        <dbReference type="ARBA" id="ARBA00022801"/>
    </source>
</evidence>
<feature type="region of interest" description="Disordered" evidence="6">
    <location>
        <begin position="233"/>
        <end position="281"/>
    </location>
</feature>
<protein>
    <recommendedName>
        <fullName evidence="7">PPM-type phosphatase domain-containing protein</fullName>
    </recommendedName>
</protein>
<feature type="compositionally biased region" description="Polar residues" evidence="6">
    <location>
        <begin position="180"/>
        <end position="202"/>
    </location>
</feature>
<dbReference type="GO" id="GO:0046872">
    <property type="term" value="F:metal ion binding"/>
    <property type="evidence" value="ECO:0007669"/>
    <property type="project" value="UniProtKB-KW"/>
</dbReference>
<evidence type="ECO:0000259" key="7">
    <source>
        <dbReference type="PROSITE" id="PS51746"/>
    </source>
</evidence>
<feature type="compositionally biased region" description="Basic residues" evidence="6">
    <location>
        <begin position="96"/>
        <end position="113"/>
    </location>
</feature>
<evidence type="ECO:0000256" key="4">
    <source>
        <dbReference type="ARBA" id="ARBA00022912"/>
    </source>
</evidence>